<dbReference type="Proteomes" id="UP000242181">
    <property type="component" value="Unassembled WGS sequence"/>
</dbReference>
<feature type="region of interest" description="Disordered" evidence="1">
    <location>
        <begin position="1"/>
        <end position="73"/>
    </location>
</feature>
<protein>
    <submittedName>
        <fullName evidence="2">Uncharacterized protein</fullName>
    </submittedName>
</protein>
<feature type="region of interest" description="Disordered" evidence="1">
    <location>
        <begin position="161"/>
        <end position="181"/>
    </location>
</feature>
<dbReference type="AlphaFoldDB" id="A0A2P7R6U3"/>
<comment type="caution">
    <text evidence="2">The sequence shown here is derived from an EMBL/GenBank/DDBJ whole genome shotgun (WGS) entry which is preliminary data.</text>
</comment>
<accession>A0A2P7R6U3</accession>
<evidence type="ECO:0000256" key="1">
    <source>
        <dbReference type="SAM" id="MobiDB-lite"/>
    </source>
</evidence>
<reference evidence="2 3" key="1">
    <citation type="submission" date="2018-03" db="EMBL/GenBank/DDBJ databases">
        <title>The draft genome of Zobellella taiwanensis JCM 13381.</title>
        <authorList>
            <person name="Liu L."/>
            <person name="Li L."/>
            <person name="Wang T."/>
            <person name="Zhang X."/>
            <person name="Liang L."/>
        </authorList>
    </citation>
    <scope>NUCLEOTIDE SEQUENCE [LARGE SCALE GENOMIC DNA]</scope>
    <source>
        <strain evidence="2 3">JCM 13381</strain>
    </source>
</reference>
<name>A0A2P7R6U3_9GAMM</name>
<gene>
    <name evidence="2" type="ORF">C7I36_04295</name>
</gene>
<dbReference type="EMBL" id="PXYH01000004">
    <property type="protein sequence ID" value="PSJ45945.1"/>
    <property type="molecule type" value="Genomic_DNA"/>
</dbReference>
<sequence>MLHPGQGFPHWGAGGPPARGLHPGQGFPHWGAGGPPARGCTQARGCRPGVPVLGRGRPARKGVAPSQGFPLRGNAGEPPALRGAFSRFLLTTLLAPKRRTPRPRIGARAARPQEGCTQARGFRIGARAARPQRGCTQPRVPAARECRRAACAPGGIQPVFLNDSSSPRKAHTSSSRWRVSW</sequence>
<feature type="compositionally biased region" description="Polar residues" evidence="1">
    <location>
        <begin position="162"/>
        <end position="181"/>
    </location>
</feature>
<evidence type="ECO:0000313" key="2">
    <source>
        <dbReference type="EMBL" id="PSJ45945.1"/>
    </source>
</evidence>
<organism evidence="2 3">
    <name type="scientific">Zobellella taiwanensis</name>
    <dbReference type="NCBI Taxonomy" id="347535"/>
    <lineage>
        <taxon>Bacteria</taxon>
        <taxon>Pseudomonadati</taxon>
        <taxon>Pseudomonadota</taxon>
        <taxon>Gammaproteobacteria</taxon>
        <taxon>Aeromonadales</taxon>
        <taxon>Aeromonadaceae</taxon>
        <taxon>Zobellella</taxon>
    </lineage>
</organism>
<evidence type="ECO:0000313" key="3">
    <source>
        <dbReference type="Proteomes" id="UP000242181"/>
    </source>
</evidence>
<proteinExistence type="predicted"/>
<keyword evidence="3" id="KW-1185">Reference proteome</keyword>